<dbReference type="AlphaFoldDB" id="M2Y2W4"/>
<dbReference type="PANTHER" id="PTHR21057">
    <property type="entry name" value="PHOSPHO-2-DEHYDRO-3-DEOXYHEPTONATE ALDOLASE"/>
    <property type="match status" value="1"/>
</dbReference>
<comment type="subcellular location">
    <subcellularLocation>
        <location evidence="1">Cytoplasm</location>
    </subcellularLocation>
</comment>
<protein>
    <recommendedName>
        <fullName evidence="3">3-deoxy-8-phosphooctulonate synthase</fullName>
        <ecNumber evidence="3">2.5.1.55</ecNumber>
    </recommendedName>
</protein>
<evidence type="ECO:0000256" key="6">
    <source>
        <dbReference type="ARBA" id="ARBA00049112"/>
    </source>
</evidence>
<comment type="catalytic activity">
    <reaction evidence="6">
        <text>D-arabinose 5-phosphate + phosphoenolpyruvate + H2O = 3-deoxy-alpha-D-manno-2-octulosonate-8-phosphate + phosphate</text>
        <dbReference type="Rhea" id="RHEA:14053"/>
        <dbReference type="ChEBI" id="CHEBI:15377"/>
        <dbReference type="ChEBI" id="CHEBI:43474"/>
        <dbReference type="ChEBI" id="CHEBI:57693"/>
        <dbReference type="ChEBI" id="CHEBI:58702"/>
        <dbReference type="ChEBI" id="CHEBI:85985"/>
        <dbReference type="EC" id="2.5.1.55"/>
    </reaction>
</comment>
<dbReference type="GeneID" id="17088907"/>
<dbReference type="EC" id="2.5.1.55" evidence="3"/>
<dbReference type="NCBIfam" id="NF003543">
    <property type="entry name" value="PRK05198.1"/>
    <property type="match status" value="1"/>
</dbReference>
<dbReference type="GO" id="GO:0008676">
    <property type="term" value="F:3-deoxy-8-phosphooctulonate synthase activity"/>
    <property type="evidence" value="ECO:0007669"/>
    <property type="project" value="UniProtKB-EC"/>
</dbReference>
<evidence type="ECO:0000256" key="4">
    <source>
        <dbReference type="ARBA" id="ARBA00022490"/>
    </source>
</evidence>
<dbReference type="NCBIfam" id="TIGR01362">
    <property type="entry name" value="KDO8P_synth"/>
    <property type="match status" value="1"/>
</dbReference>
<evidence type="ECO:0000259" key="7">
    <source>
        <dbReference type="Pfam" id="PF00793"/>
    </source>
</evidence>
<dbReference type="Pfam" id="PF09724">
    <property type="entry name" value="Dcc1"/>
    <property type="match status" value="1"/>
</dbReference>
<keyword evidence="9" id="KW-1185">Reference proteome</keyword>
<dbReference type="Pfam" id="PF00793">
    <property type="entry name" value="DAHP_synth_1"/>
    <property type="match status" value="1"/>
</dbReference>
<keyword evidence="5 8" id="KW-0808">Transferase</keyword>
<dbReference type="GO" id="GO:0007064">
    <property type="term" value="P:mitotic sister chromatid cohesion"/>
    <property type="evidence" value="ECO:0007669"/>
    <property type="project" value="InterPro"/>
</dbReference>
<dbReference type="InterPro" id="IPR006269">
    <property type="entry name" value="KDO8P_synthase"/>
</dbReference>
<dbReference type="SUPFAM" id="SSF51569">
    <property type="entry name" value="Aldolase"/>
    <property type="match status" value="1"/>
</dbReference>
<organism evidence="8 9">
    <name type="scientific">Galdieria sulphuraria</name>
    <name type="common">Red alga</name>
    <dbReference type="NCBI Taxonomy" id="130081"/>
    <lineage>
        <taxon>Eukaryota</taxon>
        <taxon>Rhodophyta</taxon>
        <taxon>Bangiophyceae</taxon>
        <taxon>Galdieriales</taxon>
        <taxon>Galdieriaceae</taxon>
        <taxon>Galdieria</taxon>
    </lineage>
</organism>
<dbReference type="Gene3D" id="3.20.20.70">
    <property type="entry name" value="Aldolase class I"/>
    <property type="match status" value="1"/>
</dbReference>
<accession>M2Y2W4</accession>
<keyword evidence="4" id="KW-0963">Cytoplasm</keyword>
<dbReference type="EMBL" id="KB454502">
    <property type="protein sequence ID" value="EME30159.1"/>
    <property type="molecule type" value="Genomic_DNA"/>
</dbReference>
<dbReference type="Gramene" id="EME30159">
    <property type="protein sequence ID" value="EME30159"/>
    <property type="gene ID" value="Gasu_25350"/>
</dbReference>
<reference evidence="9" key="1">
    <citation type="journal article" date="2013" name="Science">
        <title>Gene transfer from bacteria and archaea facilitated evolution of an extremophilic eukaryote.</title>
        <authorList>
            <person name="Schonknecht G."/>
            <person name="Chen W.H."/>
            <person name="Ternes C.M."/>
            <person name="Barbier G.G."/>
            <person name="Shrestha R.P."/>
            <person name="Stanke M."/>
            <person name="Brautigam A."/>
            <person name="Baker B.J."/>
            <person name="Banfield J.F."/>
            <person name="Garavito R.M."/>
            <person name="Carr K."/>
            <person name="Wilkerson C."/>
            <person name="Rensing S.A."/>
            <person name="Gagneul D."/>
            <person name="Dickenson N.E."/>
            <person name="Oesterhelt C."/>
            <person name="Lercher M.J."/>
            <person name="Weber A.P."/>
        </authorList>
    </citation>
    <scope>NUCLEOTIDE SEQUENCE [LARGE SCALE GENOMIC DNA]</scope>
    <source>
        <strain evidence="9">074W</strain>
    </source>
</reference>
<evidence type="ECO:0000256" key="2">
    <source>
        <dbReference type="ARBA" id="ARBA00010499"/>
    </source>
</evidence>
<name>M2Y2W4_GALSU</name>
<evidence type="ECO:0000313" key="9">
    <source>
        <dbReference type="Proteomes" id="UP000030680"/>
    </source>
</evidence>
<dbReference type="STRING" id="130081.M2Y2W4"/>
<sequence length="655" mass="74176">METQHTLIFSQDFSKDNIFLVELEESLLELVENNERAPYFVGCPNRNEENLSCAGANEAYFCTERKTFKVFFRESSNCIIPVQASQSNNCSKVSLLQDCVVPVVTLLHGHLELLTTGPRIDVLRYLIGNHRSSNNLVTLNIQQILDNVQISRLQLIDELRRMHIVPVEDGLKILTDTEIDRALDDIISTGTLQNWEMPLRLPPAKEILKYCGDQYSVAVRHCLDFFCIPRSDNYLTLDEYSVCRFKAMGLLQSFNEDGLSVEWSTFETKWQNRVPDFFQPRMEMLSGLAIFEEAGPKMLIHALFESHLPEDIDNRVKLLFQKKSNWTLEEIEPYLLPVVSDVMKIEHILRKHCRILKTIHSLGGVLWNRLVGSFAETKSPPFFVICGNNVIEHRDKTLKTARKIKEIVEQLQIPCIFKSSFDKANRTSHLSFRGVGLDAGLEILKAVKEDTDLPVLTDVHETWQCNLVSEVVDVLQIPSFLCRQTDLCQAAAETGRIVHLKKGEFASPTVMVAAVEKVRATGNDYAMICERGFCFGYCDLVVDPRSLVRLRAAQCPVVMDITHALQQPSSCTMKDGAVVSAGERYLIPTIGRMAAAVGVDGIFIEVDEEPDKAPVDSHTQWPLSLLRPLLEELLNIARVSRGKRYSYKDSNQEAL</sequence>
<evidence type="ECO:0000313" key="8">
    <source>
        <dbReference type="EMBL" id="EME30159.1"/>
    </source>
</evidence>
<dbReference type="GO" id="GO:0031390">
    <property type="term" value="C:Ctf18 RFC-like complex"/>
    <property type="evidence" value="ECO:0007669"/>
    <property type="project" value="InterPro"/>
</dbReference>
<dbReference type="eggNOG" id="KOG0798">
    <property type="taxonomic scope" value="Eukaryota"/>
</dbReference>
<dbReference type="InterPro" id="IPR019128">
    <property type="entry name" value="Dcc1"/>
</dbReference>
<evidence type="ECO:0000256" key="3">
    <source>
        <dbReference type="ARBA" id="ARBA00012693"/>
    </source>
</evidence>
<evidence type="ECO:0000256" key="1">
    <source>
        <dbReference type="ARBA" id="ARBA00004496"/>
    </source>
</evidence>
<dbReference type="RefSeq" id="XP_005706679.1">
    <property type="nucleotide sequence ID" value="XM_005706622.1"/>
</dbReference>
<dbReference type="GO" id="GO:0005737">
    <property type="term" value="C:cytoplasm"/>
    <property type="evidence" value="ECO:0007669"/>
    <property type="project" value="UniProtKB-SubCell"/>
</dbReference>
<proteinExistence type="inferred from homology"/>
<evidence type="ECO:0000256" key="5">
    <source>
        <dbReference type="ARBA" id="ARBA00022679"/>
    </source>
</evidence>
<dbReference type="InterPro" id="IPR013785">
    <property type="entry name" value="Aldolase_TIM"/>
</dbReference>
<dbReference type="InterPro" id="IPR006218">
    <property type="entry name" value="DAHP1/KDSA"/>
</dbReference>
<comment type="similarity">
    <text evidence="2">Belongs to the KdsA family.</text>
</comment>
<dbReference type="Proteomes" id="UP000030680">
    <property type="component" value="Unassembled WGS sequence"/>
</dbReference>
<dbReference type="OrthoDB" id="2013945at2759"/>
<feature type="domain" description="DAHP synthetase I/KDSA" evidence="7">
    <location>
        <begin position="380"/>
        <end position="621"/>
    </location>
</feature>
<gene>
    <name evidence="8" type="ORF">Gasu_25350</name>
</gene>